<comment type="similarity">
    <text evidence="1">Belongs to the intercrine beta (chemokine CC) family.</text>
</comment>
<dbReference type="AlphaFoldDB" id="A0A7K5NAC3"/>
<dbReference type="GO" id="GO:0008009">
    <property type="term" value="F:chemokine activity"/>
    <property type="evidence" value="ECO:0007669"/>
    <property type="project" value="InterPro"/>
</dbReference>
<evidence type="ECO:0000313" key="7">
    <source>
        <dbReference type="Proteomes" id="UP000524558"/>
    </source>
</evidence>
<organism evidence="6 7">
    <name type="scientific">Chroicocephalus maculipennis</name>
    <name type="common">Brown-hooded gull</name>
    <name type="synonym">Larus maculipennis</name>
    <dbReference type="NCBI Taxonomy" id="287016"/>
    <lineage>
        <taxon>Eukaryota</taxon>
        <taxon>Metazoa</taxon>
        <taxon>Chordata</taxon>
        <taxon>Craniata</taxon>
        <taxon>Vertebrata</taxon>
        <taxon>Euteleostomi</taxon>
        <taxon>Archelosauria</taxon>
        <taxon>Archosauria</taxon>
        <taxon>Dinosauria</taxon>
        <taxon>Saurischia</taxon>
        <taxon>Theropoda</taxon>
        <taxon>Coelurosauria</taxon>
        <taxon>Aves</taxon>
        <taxon>Neognathae</taxon>
        <taxon>Neoaves</taxon>
        <taxon>Charadriiformes</taxon>
        <taxon>Laridae</taxon>
        <taxon>Chroicocephalus</taxon>
    </lineage>
</organism>
<dbReference type="FunFam" id="2.40.50.40:FF:000002">
    <property type="entry name" value="C-C motif chemokine"/>
    <property type="match status" value="1"/>
</dbReference>
<dbReference type="SUPFAM" id="SSF54117">
    <property type="entry name" value="Interleukin 8-like chemokines"/>
    <property type="match status" value="1"/>
</dbReference>
<evidence type="ECO:0000256" key="3">
    <source>
        <dbReference type="ARBA" id="ARBA00022514"/>
    </source>
</evidence>
<evidence type="ECO:0000259" key="5">
    <source>
        <dbReference type="SMART" id="SM00199"/>
    </source>
</evidence>
<keyword evidence="2" id="KW-0145">Chemotaxis</keyword>
<dbReference type="GO" id="GO:0048245">
    <property type="term" value="P:eosinophil chemotaxis"/>
    <property type="evidence" value="ECO:0007669"/>
    <property type="project" value="TreeGrafter"/>
</dbReference>
<evidence type="ECO:0000256" key="4">
    <source>
        <dbReference type="ARBA" id="ARBA00022729"/>
    </source>
</evidence>
<proteinExistence type="inferred from homology"/>
<dbReference type="InterPro" id="IPR001811">
    <property type="entry name" value="Chemokine_IL8-like_dom"/>
</dbReference>
<name>A0A7K5NAC3_CHRMC</name>
<evidence type="ECO:0000256" key="2">
    <source>
        <dbReference type="ARBA" id="ARBA00022500"/>
    </source>
</evidence>
<dbReference type="InterPro" id="IPR036048">
    <property type="entry name" value="Interleukin_8-like_sf"/>
</dbReference>
<dbReference type="CDD" id="cd00272">
    <property type="entry name" value="Chemokine_CC"/>
    <property type="match status" value="1"/>
</dbReference>
<protein>
    <submittedName>
        <fullName evidence="6">CC4L protein</fullName>
    </submittedName>
</protein>
<dbReference type="GO" id="GO:0048020">
    <property type="term" value="F:CCR chemokine receptor binding"/>
    <property type="evidence" value="ECO:0007669"/>
    <property type="project" value="TreeGrafter"/>
</dbReference>
<dbReference type="EMBL" id="VYZF01000271">
    <property type="protein sequence ID" value="NWT39194.1"/>
    <property type="molecule type" value="Genomic_DNA"/>
</dbReference>
<reference evidence="6 7" key="1">
    <citation type="submission" date="2019-09" db="EMBL/GenBank/DDBJ databases">
        <title>Bird 10,000 Genomes (B10K) Project - Family phase.</title>
        <authorList>
            <person name="Zhang G."/>
        </authorList>
    </citation>
    <scope>NUCLEOTIDE SEQUENCE [LARGE SCALE GENOMIC DNA]</scope>
    <source>
        <strain evidence="6">B10K-DU-021-33</strain>
        <tissue evidence="6">Mixed tissue sample</tissue>
    </source>
</reference>
<comment type="caution">
    <text evidence="6">The sequence shown here is derived from an EMBL/GenBank/DDBJ whole genome shotgun (WGS) entry which is preliminary data.</text>
</comment>
<keyword evidence="3" id="KW-0202">Cytokine</keyword>
<dbReference type="GO" id="GO:0061844">
    <property type="term" value="P:antimicrobial humoral immune response mediated by antimicrobial peptide"/>
    <property type="evidence" value="ECO:0007669"/>
    <property type="project" value="TreeGrafter"/>
</dbReference>
<dbReference type="PANTHER" id="PTHR12015">
    <property type="entry name" value="SMALL INDUCIBLE CYTOKINE A"/>
    <property type="match status" value="1"/>
</dbReference>
<dbReference type="GO" id="GO:0006954">
    <property type="term" value="P:inflammatory response"/>
    <property type="evidence" value="ECO:0007669"/>
    <property type="project" value="TreeGrafter"/>
</dbReference>
<dbReference type="InterPro" id="IPR039809">
    <property type="entry name" value="Chemokine_b/g/d"/>
</dbReference>
<dbReference type="GO" id="GO:0030335">
    <property type="term" value="P:positive regulation of cell migration"/>
    <property type="evidence" value="ECO:0007669"/>
    <property type="project" value="TreeGrafter"/>
</dbReference>
<feature type="non-terminal residue" evidence="6">
    <location>
        <position position="1"/>
    </location>
</feature>
<dbReference type="Gene3D" id="2.40.50.40">
    <property type="match status" value="1"/>
</dbReference>
<dbReference type="SMART" id="SM00199">
    <property type="entry name" value="SCY"/>
    <property type="match status" value="1"/>
</dbReference>
<evidence type="ECO:0000313" key="6">
    <source>
        <dbReference type="EMBL" id="NWT39194.1"/>
    </source>
</evidence>
<dbReference type="GO" id="GO:0070098">
    <property type="term" value="P:chemokine-mediated signaling pathway"/>
    <property type="evidence" value="ECO:0007669"/>
    <property type="project" value="TreeGrafter"/>
</dbReference>
<keyword evidence="4" id="KW-0732">Signal</keyword>
<dbReference type="GO" id="GO:0005615">
    <property type="term" value="C:extracellular space"/>
    <property type="evidence" value="ECO:0007669"/>
    <property type="project" value="UniProtKB-KW"/>
</dbReference>
<gene>
    <name evidence="6" type="primary">Ccl4l1</name>
    <name evidence="6" type="ORF">CHRMAC_R03931</name>
</gene>
<keyword evidence="7" id="KW-1185">Reference proteome</keyword>
<dbReference type="Proteomes" id="UP000524558">
    <property type="component" value="Unassembled WGS sequence"/>
</dbReference>
<evidence type="ECO:0000256" key="1">
    <source>
        <dbReference type="ARBA" id="ARBA00010868"/>
    </source>
</evidence>
<dbReference type="PANTHER" id="PTHR12015:SF103">
    <property type="entry name" value="C-C MOTIF CHEMOKINE 4-RELATED"/>
    <property type="match status" value="1"/>
</dbReference>
<dbReference type="Pfam" id="PF00048">
    <property type="entry name" value="IL8"/>
    <property type="match status" value="1"/>
</dbReference>
<feature type="non-terminal residue" evidence="6">
    <location>
        <position position="63"/>
    </location>
</feature>
<feature type="domain" description="Chemokine interleukin-8-like" evidence="5">
    <location>
        <begin position="1"/>
        <end position="58"/>
    </location>
</feature>
<sequence length="63" mass="7282">TMCCFSYRHRPIPRRTIASTYTTSSICPLPAVVLVTKRGLNVCADPQASWVKEYVKHFQMQRH</sequence>
<accession>A0A7K5NAC3</accession>